<dbReference type="EMBL" id="CADCTJ010001258">
    <property type="protein sequence ID" value="CAA9290916.1"/>
    <property type="molecule type" value="Genomic_DNA"/>
</dbReference>
<reference evidence="2" key="1">
    <citation type="submission" date="2020-02" db="EMBL/GenBank/DDBJ databases">
        <authorList>
            <person name="Meier V. D."/>
        </authorList>
    </citation>
    <scope>NUCLEOTIDE SEQUENCE</scope>
    <source>
        <strain evidence="2">AVDCRST_MAG95</strain>
    </source>
</reference>
<name>A0A6J4JYZ0_9BACT</name>
<sequence>MKKCCFLTCLLLFAAFAGSAQTTAPTVKTTLSAPKNKAMLRSVNLFLSSLSPEQRQKATFPFDDEERFNWHFVPRDRKGVPLKEMTPAQRKLAMAILQTALSEQGYSKAKAIMEMEVLLKALEKLPPENTRRDPEKYYFSVFGKPAEQGPWAFRVEGHHLSLNFSSVVGRLVAETPAFMGSNPAVVPEGPEKGKQILKEEATLGFALVHSFSPEQLKKALINEVAPNELVTSNSRKALLEKPEGILFSEMTADQKKVFQQLLNTYLNKFNPELAQDLRAKVEKAGLTKTYFAWAGSQTEEIGKAHYYRIHNPVLLIEYDNSQNNANHVHTVVRDLTNDFGEDALQAHYQKHPHN</sequence>
<organism evidence="2">
    <name type="scientific">uncultured Adhaeribacter sp</name>
    <dbReference type="NCBI Taxonomy" id="448109"/>
    <lineage>
        <taxon>Bacteria</taxon>
        <taxon>Pseudomonadati</taxon>
        <taxon>Bacteroidota</taxon>
        <taxon>Cytophagia</taxon>
        <taxon>Cytophagales</taxon>
        <taxon>Hymenobacteraceae</taxon>
        <taxon>Adhaeribacter</taxon>
        <taxon>environmental samples</taxon>
    </lineage>
</organism>
<gene>
    <name evidence="2" type="ORF">AVDCRST_MAG95-3992</name>
</gene>
<dbReference type="PANTHER" id="PTHR37489">
    <property type="entry name" value="DUF3500 DOMAIN-CONTAINING PROTEIN"/>
    <property type="match status" value="1"/>
</dbReference>
<evidence type="ECO:0000313" key="2">
    <source>
        <dbReference type="EMBL" id="CAA9290916.1"/>
    </source>
</evidence>
<evidence type="ECO:0000256" key="1">
    <source>
        <dbReference type="SAM" id="SignalP"/>
    </source>
</evidence>
<keyword evidence="1" id="KW-0732">Signal</keyword>
<evidence type="ECO:0008006" key="3">
    <source>
        <dbReference type="Google" id="ProtNLM"/>
    </source>
</evidence>
<dbReference type="AlphaFoldDB" id="A0A6J4JYZ0"/>
<dbReference type="InterPro" id="IPR021889">
    <property type="entry name" value="DUF3500"/>
</dbReference>
<dbReference type="PANTHER" id="PTHR37489:SF1">
    <property type="entry name" value="DUF3500 DOMAIN-CONTAINING PROTEIN"/>
    <property type="match status" value="1"/>
</dbReference>
<dbReference type="Pfam" id="PF12006">
    <property type="entry name" value="DUF3500"/>
    <property type="match status" value="1"/>
</dbReference>
<protein>
    <recommendedName>
        <fullName evidence="3">DUF3500 domain-containing protein</fullName>
    </recommendedName>
</protein>
<proteinExistence type="predicted"/>
<accession>A0A6J4JYZ0</accession>
<feature type="signal peptide" evidence="1">
    <location>
        <begin position="1"/>
        <end position="20"/>
    </location>
</feature>
<feature type="chain" id="PRO_5026797939" description="DUF3500 domain-containing protein" evidence="1">
    <location>
        <begin position="21"/>
        <end position="354"/>
    </location>
</feature>